<feature type="region of interest" description="Disordered" evidence="1">
    <location>
        <begin position="96"/>
        <end position="115"/>
    </location>
</feature>
<accession>A0ABR2SJM8</accession>
<organism evidence="2 3">
    <name type="scientific">Hibiscus sabdariffa</name>
    <name type="common">roselle</name>
    <dbReference type="NCBI Taxonomy" id="183260"/>
    <lineage>
        <taxon>Eukaryota</taxon>
        <taxon>Viridiplantae</taxon>
        <taxon>Streptophyta</taxon>
        <taxon>Embryophyta</taxon>
        <taxon>Tracheophyta</taxon>
        <taxon>Spermatophyta</taxon>
        <taxon>Magnoliopsida</taxon>
        <taxon>eudicotyledons</taxon>
        <taxon>Gunneridae</taxon>
        <taxon>Pentapetalae</taxon>
        <taxon>rosids</taxon>
        <taxon>malvids</taxon>
        <taxon>Malvales</taxon>
        <taxon>Malvaceae</taxon>
        <taxon>Malvoideae</taxon>
        <taxon>Hibiscus</taxon>
    </lineage>
</organism>
<evidence type="ECO:0000256" key="1">
    <source>
        <dbReference type="SAM" id="MobiDB-lite"/>
    </source>
</evidence>
<gene>
    <name evidence="2" type="ORF">V6N11_038338</name>
</gene>
<feature type="compositionally biased region" description="Pro residues" evidence="1">
    <location>
        <begin position="103"/>
        <end position="113"/>
    </location>
</feature>
<dbReference type="EMBL" id="JBBPBN010000013">
    <property type="protein sequence ID" value="KAK9025471.1"/>
    <property type="molecule type" value="Genomic_DNA"/>
</dbReference>
<protein>
    <submittedName>
        <fullName evidence="2">Uncharacterized protein</fullName>
    </submittedName>
</protein>
<reference evidence="2 3" key="1">
    <citation type="journal article" date="2024" name="G3 (Bethesda)">
        <title>Genome assembly of Hibiscus sabdariffa L. provides insights into metabolisms of medicinal natural products.</title>
        <authorList>
            <person name="Kim T."/>
        </authorList>
    </citation>
    <scope>NUCLEOTIDE SEQUENCE [LARGE SCALE GENOMIC DNA]</scope>
    <source>
        <strain evidence="2">TK-2024</strain>
        <tissue evidence="2">Old leaves</tissue>
    </source>
</reference>
<feature type="region of interest" description="Disordered" evidence="1">
    <location>
        <begin position="1"/>
        <end position="55"/>
    </location>
</feature>
<proteinExistence type="predicted"/>
<evidence type="ECO:0000313" key="3">
    <source>
        <dbReference type="Proteomes" id="UP001396334"/>
    </source>
</evidence>
<dbReference type="Proteomes" id="UP001396334">
    <property type="component" value="Unassembled WGS sequence"/>
</dbReference>
<sequence>MAGNHRNSLPGFSKRPLPQLHGTVSDDPSPASLPDPSPASLPNPSPASLPDPSPANKKLKILKEYEKEVKTKWDVAVFEVEGLMRASTELEAKKLHGTVSLPDPSPASLPDPSPANKRLKILNEYAKEVKTKWDLAVFEVEGLMRASTELEAKKDKCLHQLESGVEAFWQTLNLVKATCSSDKLNVLPEDTDELEYDEECIAVEQTRDGLELQFQCPCSKGYKILISGNHCFYKLLDKKF</sequence>
<keyword evidence="3" id="KW-1185">Reference proteome</keyword>
<feature type="compositionally biased region" description="Pro residues" evidence="1">
    <location>
        <begin position="31"/>
        <end position="53"/>
    </location>
</feature>
<name>A0ABR2SJM8_9ROSI</name>
<evidence type="ECO:0000313" key="2">
    <source>
        <dbReference type="EMBL" id="KAK9025471.1"/>
    </source>
</evidence>
<comment type="caution">
    <text evidence="2">The sequence shown here is derived from an EMBL/GenBank/DDBJ whole genome shotgun (WGS) entry which is preliminary data.</text>
</comment>